<name>A0A4C1UMN1_EUMVA</name>
<reference evidence="2 3" key="1">
    <citation type="journal article" date="2019" name="Commun. Biol.">
        <title>The bagworm genome reveals a unique fibroin gene that provides high tensile strength.</title>
        <authorList>
            <person name="Kono N."/>
            <person name="Nakamura H."/>
            <person name="Ohtoshi R."/>
            <person name="Tomita M."/>
            <person name="Numata K."/>
            <person name="Arakawa K."/>
        </authorList>
    </citation>
    <scope>NUCLEOTIDE SEQUENCE [LARGE SCALE GENOMIC DNA]</scope>
</reference>
<evidence type="ECO:0000256" key="1">
    <source>
        <dbReference type="SAM" id="Coils"/>
    </source>
</evidence>
<dbReference type="Gene3D" id="2.30.42.10">
    <property type="match status" value="1"/>
</dbReference>
<comment type="caution">
    <text evidence="2">The sequence shown here is derived from an EMBL/GenBank/DDBJ whole genome shotgun (WGS) entry which is preliminary data.</text>
</comment>
<dbReference type="EMBL" id="BGZK01000197">
    <property type="protein sequence ID" value="GBP27675.1"/>
    <property type="molecule type" value="Genomic_DNA"/>
</dbReference>
<keyword evidence="1" id="KW-0175">Coiled coil</keyword>
<dbReference type="InterPro" id="IPR036034">
    <property type="entry name" value="PDZ_sf"/>
</dbReference>
<sequence>MVVDAVEKERVDNLEVANQELERLRKRVDRLQAELAEAHQEAEVSKRRRDWAFSERDKIVQERESIRTLCDRLRKERDRAVSDLAEALRDSDDIKKQRNEASKELKELKDKIESELEKEPPTNRSRHSTIDYEWDIIDVELNGLSKDGDLGFDLSGGREDPYYHNDYSIYVTSVQKGSVAEGKIKLVVFPAALRLFSDGPRCVFSERGRGGI</sequence>
<dbReference type="GO" id="GO:0035331">
    <property type="term" value="P:negative regulation of hippo signaling"/>
    <property type="evidence" value="ECO:0007669"/>
    <property type="project" value="TreeGrafter"/>
</dbReference>
<organism evidence="2 3">
    <name type="scientific">Eumeta variegata</name>
    <name type="common">Bagworm moth</name>
    <name type="synonym">Eumeta japonica</name>
    <dbReference type="NCBI Taxonomy" id="151549"/>
    <lineage>
        <taxon>Eukaryota</taxon>
        <taxon>Metazoa</taxon>
        <taxon>Ecdysozoa</taxon>
        <taxon>Arthropoda</taxon>
        <taxon>Hexapoda</taxon>
        <taxon>Insecta</taxon>
        <taxon>Pterygota</taxon>
        <taxon>Neoptera</taxon>
        <taxon>Endopterygota</taxon>
        <taxon>Lepidoptera</taxon>
        <taxon>Glossata</taxon>
        <taxon>Ditrysia</taxon>
        <taxon>Tineoidea</taxon>
        <taxon>Psychidae</taxon>
        <taxon>Oiketicinae</taxon>
        <taxon>Eumeta</taxon>
    </lineage>
</organism>
<dbReference type="AlphaFoldDB" id="A0A4C1UMN1"/>
<evidence type="ECO:0000313" key="2">
    <source>
        <dbReference type="EMBL" id="GBP27675.1"/>
    </source>
</evidence>
<dbReference type="InterPro" id="IPR053004">
    <property type="entry name" value="MAGUK_Signaling_Regulators"/>
</dbReference>
<protein>
    <submittedName>
        <fullName evidence="2">Disks large homolog 5</fullName>
    </submittedName>
</protein>
<dbReference type="PANTHER" id="PTHR46360">
    <property type="entry name" value="DISKS LARGE HOMOLOG 5"/>
    <property type="match status" value="1"/>
</dbReference>
<keyword evidence="3" id="KW-1185">Reference proteome</keyword>
<dbReference type="PANTHER" id="PTHR46360:SF1">
    <property type="entry name" value="DISKS LARGE HOMOLOG 5"/>
    <property type="match status" value="1"/>
</dbReference>
<proteinExistence type="predicted"/>
<dbReference type="SUPFAM" id="SSF50156">
    <property type="entry name" value="PDZ domain-like"/>
    <property type="match status" value="1"/>
</dbReference>
<feature type="coiled-coil region" evidence="1">
    <location>
        <begin position="7"/>
        <end position="118"/>
    </location>
</feature>
<gene>
    <name evidence="2" type="primary">DLG5</name>
    <name evidence="2" type="ORF">EVAR_12720_1</name>
</gene>
<dbReference type="GO" id="GO:0005886">
    <property type="term" value="C:plasma membrane"/>
    <property type="evidence" value="ECO:0007669"/>
    <property type="project" value="TreeGrafter"/>
</dbReference>
<dbReference type="Proteomes" id="UP000299102">
    <property type="component" value="Unassembled WGS sequence"/>
</dbReference>
<dbReference type="OrthoDB" id="7159059at2759"/>
<dbReference type="STRING" id="151549.A0A4C1UMN1"/>
<accession>A0A4C1UMN1</accession>
<evidence type="ECO:0000313" key="3">
    <source>
        <dbReference type="Proteomes" id="UP000299102"/>
    </source>
</evidence>